<feature type="domain" description="MOSC" evidence="5">
    <location>
        <begin position="690"/>
        <end position="857"/>
    </location>
</feature>
<dbReference type="Gene3D" id="3.40.640.10">
    <property type="entry name" value="Type I PLP-dependent aspartate aminotransferase-like (Major domain)"/>
    <property type="match status" value="1"/>
</dbReference>
<organism evidence="6 7">
    <name type="scientific">Emydomyces testavorans</name>
    <dbReference type="NCBI Taxonomy" id="2070801"/>
    <lineage>
        <taxon>Eukaryota</taxon>
        <taxon>Fungi</taxon>
        <taxon>Dikarya</taxon>
        <taxon>Ascomycota</taxon>
        <taxon>Pezizomycotina</taxon>
        <taxon>Eurotiomycetes</taxon>
        <taxon>Eurotiomycetidae</taxon>
        <taxon>Onygenales</taxon>
        <taxon>Nannizziopsiaceae</taxon>
        <taxon>Emydomyces</taxon>
    </lineage>
</organism>
<evidence type="ECO:0000256" key="4">
    <source>
        <dbReference type="HAMAP-Rule" id="MF_03050"/>
    </source>
</evidence>
<dbReference type="Proteomes" id="UP001219355">
    <property type="component" value="Chromosome 3"/>
</dbReference>
<dbReference type="GO" id="GO:0030170">
    <property type="term" value="F:pyridoxal phosphate binding"/>
    <property type="evidence" value="ECO:0007669"/>
    <property type="project" value="UniProtKB-UniRule"/>
</dbReference>
<evidence type="ECO:0000313" key="6">
    <source>
        <dbReference type="EMBL" id="WEW59498.1"/>
    </source>
</evidence>
<protein>
    <recommendedName>
        <fullName evidence="4">Molybdenum cofactor sulfurase</fullName>
        <shortName evidence="4">MCS</shortName>
        <shortName evidence="4">MOS</shortName>
        <shortName evidence="4">MoCo sulfurase</shortName>
        <ecNumber evidence="4">2.8.1.9</ecNumber>
    </recommendedName>
    <alternativeName>
        <fullName evidence="4">Molybdenum cofactor sulfurtransferase</fullName>
    </alternativeName>
</protein>
<dbReference type="GO" id="GO:0016829">
    <property type="term" value="F:lyase activity"/>
    <property type="evidence" value="ECO:0007669"/>
    <property type="project" value="UniProtKB-UniRule"/>
</dbReference>
<evidence type="ECO:0000313" key="7">
    <source>
        <dbReference type="Proteomes" id="UP001219355"/>
    </source>
</evidence>
<comment type="catalytic activity">
    <reaction evidence="4">
        <text>Mo-molybdopterin + L-cysteine + AH2 = thio-Mo-molybdopterin + L-alanine + A + H2O</text>
        <dbReference type="Rhea" id="RHEA:42636"/>
        <dbReference type="ChEBI" id="CHEBI:13193"/>
        <dbReference type="ChEBI" id="CHEBI:15377"/>
        <dbReference type="ChEBI" id="CHEBI:17499"/>
        <dbReference type="ChEBI" id="CHEBI:35235"/>
        <dbReference type="ChEBI" id="CHEBI:57972"/>
        <dbReference type="ChEBI" id="CHEBI:71302"/>
        <dbReference type="ChEBI" id="CHEBI:82685"/>
        <dbReference type="EC" id="2.8.1.9"/>
    </reaction>
</comment>
<dbReference type="Gene3D" id="3.90.1150.10">
    <property type="entry name" value="Aspartate Aminotransferase, domain 1"/>
    <property type="match status" value="1"/>
</dbReference>
<feature type="modified residue" description="N6-(pyridoxal phosphate)lysine" evidence="4">
    <location>
        <position position="270"/>
    </location>
</feature>
<sequence length="861" mass="95596">MVSLTLSSLFGSEKARHGGALSETGEKLSCWPKKIEGEVERPKNFYPEDIETIRKREFPLLKDTTYLDHGGATLYAKSLIGDFSRELVSNLFGNPHSASASSQLSTQRVDDARLKLLHFFNADPDEFDIVFVANATAAIKLVTEALRDYDDRGFWYGYHVDSHTSLVGPRNVALQGSRCFANGDEVEEWIASLDTQLDADAHPKLLSYPAQSNMTGSRLGFKWFRAIREKTNGRGNVFTLCDAAAYVSSSPLDLSDPASAPDFTALSLYKIFGFPDLGVLIVRKSAGHIFEKRRYFGGGTVGMVVSLGNEWHAKKDGAIHDGLEDGTLPFHNIVAVHCAIDVHKRLYGSMDNVARHTAALAKSLYSRLDAMRHFNGAKVCEIYKSSWSTYGDPATQGPVIAFNLKDSRGMWVGKSDVEKLAAVKNIHIRSGGLCNPGGIASHLQLTFEDMMRNFAEGLRCGDENDIMGGKPSGTIRVSLGAMSSIQDIDTFVDFISEFYVEKDSYWRLFESSTTLDTAQAEFYIEKLCVYPIKSCGAFVIAGGQEWEVRPEGLAWDREWCLIHLGTNKALSQKKYPKMALIRPVVDLKKGVLRVTCRTAGDRDSNFVEVSLYHDDLEDHTATQLCKDSKLASVCGDNVTVQVYASPRMTQFFSDFLGVPCSLARFAQQSSVRHYQPKMPSSKPNKRLGILPSTFSQAIRPPSRNRVSLSNESPMLLVSRSSINRLNDEIKARRRPGKSVPSDVFRANIIVAENQPLRKMNKRNPGYLREHPYLEDLWSSFQVGNQRFDVLSSCQRCQMVCIDQDTGARSGEPYSTLAKTRKVNGKVYFGRHVSLTGTSFAGDGSRPSVRVGDRVVPVYGDI</sequence>
<dbReference type="Pfam" id="PF03476">
    <property type="entry name" value="MOSC_N"/>
    <property type="match status" value="1"/>
</dbReference>
<evidence type="ECO:0000256" key="2">
    <source>
        <dbReference type="ARBA" id="ARBA00022898"/>
    </source>
</evidence>
<comment type="similarity">
    <text evidence="4">Belongs to the class-V pyridoxal-phosphate-dependent aminotransferase family. MOCOS subfamily.</text>
</comment>
<accession>A0AAF0DJR7</accession>
<proteinExistence type="inferred from homology"/>
<dbReference type="InterPro" id="IPR005303">
    <property type="entry name" value="MOCOS_middle"/>
</dbReference>
<dbReference type="InterPro" id="IPR015421">
    <property type="entry name" value="PyrdxlP-dep_Trfase_major"/>
</dbReference>
<evidence type="ECO:0000256" key="1">
    <source>
        <dbReference type="ARBA" id="ARBA00022679"/>
    </source>
</evidence>
<feature type="active site" evidence="4">
    <location>
        <position position="434"/>
    </location>
</feature>
<dbReference type="SUPFAM" id="SSF141673">
    <property type="entry name" value="MOSC N-terminal domain-like"/>
    <property type="match status" value="1"/>
</dbReference>
<keyword evidence="3 4" id="KW-0501">Molybdenum cofactor biosynthesis</keyword>
<dbReference type="SUPFAM" id="SSF53383">
    <property type="entry name" value="PLP-dependent transferases"/>
    <property type="match status" value="1"/>
</dbReference>
<dbReference type="GO" id="GO:0006777">
    <property type="term" value="P:Mo-molybdopterin cofactor biosynthetic process"/>
    <property type="evidence" value="ECO:0007669"/>
    <property type="project" value="UniProtKB-UniRule"/>
</dbReference>
<dbReference type="PANTHER" id="PTHR14237">
    <property type="entry name" value="MOLYBDOPTERIN COFACTOR SULFURASE MOSC"/>
    <property type="match status" value="1"/>
</dbReference>
<dbReference type="EMBL" id="CP120629">
    <property type="protein sequence ID" value="WEW59498.1"/>
    <property type="molecule type" value="Genomic_DNA"/>
</dbReference>
<dbReference type="PROSITE" id="PS51340">
    <property type="entry name" value="MOSC"/>
    <property type="match status" value="1"/>
</dbReference>
<evidence type="ECO:0000259" key="5">
    <source>
        <dbReference type="PROSITE" id="PS51340"/>
    </source>
</evidence>
<dbReference type="Pfam" id="PF00266">
    <property type="entry name" value="Aminotran_5"/>
    <property type="match status" value="1"/>
</dbReference>
<dbReference type="HAMAP" id="MF_03050">
    <property type="entry name" value="MOCOS"/>
    <property type="match status" value="1"/>
</dbReference>
<dbReference type="GO" id="GO:0030151">
    <property type="term" value="F:molybdenum ion binding"/>
    <property type="evidence" value="ECO:0007669"/>
    <property type="project" value="UniProtKB-UniRule"/>
</dbReference>
<dbReference type="InterPro" id="IPR005302">
    <property type="entry name" value="MoCF_Sase_C"/>
</dbReference>
<keyword evidence="1 4" id="KW-0808">Transferase</keyword>
<dbReference type="Pfam" id="PF03473">
    <property type="entry name" value="MOSC"/>
    <property type="match status" value="1"/>
</dbReference>
<dbReference type="EC" id="2.8.1.9" evidence="4"/>
<dbReference type="GO" id="GO:0008265">
    <property type="term" value="F:molybdenum cofactor sulfurtransferase activity"/>
    <property type="evidence" value="ECO:0007669"/>
    <property type="project" value="UniProtKB-UniRule"/>
</dbReference>
<dbReference type="PANTHER" id="PTHR14237:SF80">
    <property type="entry name" value="MOLYBDENUM COFACTOR SULFURASE"/>
    <property type="match status" value="1"/>
</dbReference>
<gene>
    <name evidence="4" type="primary">hxB</name>
    <name evidence="6" type="ORF">PRK78_004972</name>
</gene>
<evidence type="ECO:0000256" key="3">
    <source>
        <dbReference type="ARBA" id="ARBA00023150"/>
    </source>
</evidence>
<reference evidence="6" key="1">
    <citation type="submission" date="2023-03" db="EMBL/GenBank/DDBJ databases">
        <title>Emydomyces testavorans Genome Sequence.</title>
        <authorList>
            <person name="Hoyer L."/>
        </authorList>
    </citation>
    <scope>NUCLEOTIDE SEQUENCE</scope>
    <source>
        <strain evidence="6">16-2883</strain>
    </source>
</reference>
<dbReference type="InterPro" id="IPR015424">
    <property type="entry name" value="PyrdxlP-dep_Trfase"/>
</dbReference>
<dbReference type="InterPro" id="IPR028886">
    <property type="entry name" value="MoCo_sulfurase"/>
</dbReference>
<name>A0AAF0DJR7_9EURO</name>
<dbReference type="InterPro" id="IPR015422">
    <property type="entry name" value="PyrdxlP-dep_Trfase_small"/>
</dbReference>
<comment type="function">
    <text evidence="4">Sulfurates the molybdenum cofactor. Sulfation of molybdenum is essential for xanthine dehydrogenase (XDH) and aldehyde oxidase (ADO) enzymes in which molybdenum cofactor is liganded by 1 oxygen and 1 sulfur atom in active form.</text>
</comment>
<dbReference type="InterPro" id="IPR000192">
    <property type="entry name" value="Aminotrans_V_dom"/>
</dbReference>
<keyword evidence="2 4" id="KW-0663">Pyridoxal phosphate</keyword>
<dbReference type="AlphaFoldDB" id="A0AAF0DJR7"/>
<comment type="cofactor">
    <cofactor evidence="4">
        <name>pyridoxal 5'-phosphate</name>
        <dbReference type="ChEBI" id="CHEBI:597326"/>
    </cofactor>
</comment>
<keyword evidence="7" id="KW-1185">Reference proteome</keyword>